<dbReference type="GO" id="GO:0005968">
    <property type="term" value="C:Rab-protein geranylgeranyltransferase complex"/>
    <property type="evidence" value="ECO:0007669"/>
    <property type="project" value="TreeGrafter"/>
</dbReference>
<dbReference type="Pfam" id="PF01239">
    <property type="entry name" value="PPTA"/>
    <property type="match status" value="3"/>
</dbReference>
<sequence length="173" mass="20082">MHGQPRKPARIEDAAVSTAKAEALRNLQTQFIHNHRNRIYTDESIEVSTKLLEVNPEIYTAWNYRKLAVQNRLGSVADPEAIKSVLDEELRVVKTRDAFRFKDLDLTWGFSLCLFVCVKAEVALKQNPKAYGAWHHRKWVLKKGHSSIDRELRLLGLLLKLDGRNFHGWNHMR</sequence>
<comment type="catalytic activity">
    <reaction evidence="5 6">
        <text>geranylgeranyl diphosphate + L-cysteinyl-[protein] = S-geranylgeranyl-L-cysteinyl-[protein] + diphosphate</text>
        <dbReference type="Rhea" id="RHEA:21240"/>
        <dbReference type="Rhea" id="RHEA-COMP:10131"/>
        <dbReference type="Rhea" id="RHEA-COMP:11537"/>
        <dbReference type="ChEBI" id="CHEBI:29950"/>
        <dbReference type="ChEBI" id="CHEBI:33019"/>
        <dbReference type="ChEBI" id="CHEBI:57533"/>
        <dbReference type="ChEBI" id="CHEBI:86021"/>
        <dbReference type="EC" id="2.5.1.60"/>
    </reaction>
</comment>
<dbReference type="Gene3D" id="1.25.40.120">
    <property type="entry name" value="Protein prenylyltransferase"/>
    <property type="match status" value="2"/>
</dbReference>
<dbReference type="PANTHER" id="PTHR11129">
    <property type="entry name" value="PROTEIN FARNESYLTRANSFERASE ALPHA SUBUNIT/RAB GERANYLGERANYL TRANSFERASE ALPHA SUBUNIT"/>
    <property type="match status" value="1"/>
</dbReference>
<protein>
    <recommendedName>
        <fullName evidence="6">Geranylgeranyl transferase type-2 subunit alpha</fullName>
        <ecNumber evidence="6">2.5.1.60</ecNumber>
    </recommendedName>
    <alternativeName>
        <fullName evidence="6">Geranylgeranyl transferase type II subunit alpha</fullName>
    </alternativeName>
</protein>
<keyword evidence="3 6" id="KW-0808">Transferase</keyword>
<keyword evidence="2 6" id="KW-0637">Prenyltransferase</keyword>
<dbReference type="EC" id="2.5.1.60" evidence="6"/>
<keyword evidence="8" id="KW-1185">Reference proteome</keyword>
<dbReference type="GO" id="GO:0097354">
    <property type="term" value="P:prenylation"/>
    <property type="evidence" value="ECO:0007669"/>
    <property type="project" value="UniProtKB-UniRule"/>
</dbReference>
<dbReference type="PROSITE" id="PS51147">
    <property type="entry name" value="PFTA"/>
    <property type="match status" value="2"/>
</dbReference>
<accession>A0AAV9FC94</accession>
<dbReference type="InterPro" id="IPR002088">
    <property type="entry name" value="Prenyl_trans_a"/>
</dbReference>
<proteinExistence type="inferred from homology"/>
<dbReference type="PANTHER" id="PTHR11129:SF2">
    <property type="entry name" value="GERANYLGERANYL TRANSFERASE TYPE-2 SUBUNIT ALPHA"/>
    <property type="match status" value="1"/>
</dbReference>
<evidence type="ECO:0000256" key="2">
    <source>
        <dbReference type="ARBA" id="ARBA00022602"/>
    </source>
</evidence>
<dbReference type="EMBL" id="JAUJYO010000002">
    <property type="protein sequence ID" value="KAK1323501.1"/>
    <property type="molecule type" value="Genomic_DNA"/>
</dbReference>
<evidence type="ECO:0000313" key="7">
    <source>
        <dbReference type="EMBL" id="KAK1323501.1"/>
    </source>
</evidence>
<dbReference type="GO" id="GO:0004663">
    <property type="term" value="F:Rab geranylgeranyltransferase activity"/>
    <property type="evidence" value="ECO:0007669"/>
    <property type="project" value="UniProtKB-UniRule"/>
</dbReference>
<evidence type="ECO:0000256" key="1">
    <source>
        <dbReference type="ARBA" id="ARBA00006734"/>
    </source>
</evidence>
<gene>
    <name evidence="7" type="ORF">QJS10_CPA02g00124</name>
</gene>
<dbReference type="SUPFAM" id="SSF48439">
    <property type="entry name" value="Protein prenylyltransferase"/>
    <property type="match status" value="1"/>
</dbReference>
<dbReference type="Proteomes" id="UP001180020">
    <property type="component" value="Unassembled WGS sequence"/>
</dbReference>
<dbReference type="AlphaFoldDB" id="A0AAV9FC94"/>
<organism evidence="7 8">
    <name type="scientific">Acorus calamus</name>
    <name type="common">Sweet flag</name>
    <dbReference type="NCBI Taxonomy" id="4465"/>
    <lineage>
        <taxon>Eukaryota</taxon>
        <taxon>Viridiplantae</taxon>
        <taxon>Streptophyta</taxon>
        <taxon>Embryophyta</taxon>
        <taxon>Tracheophyta</taxon>
        <taxon>Spermatophyta</taxon>
        <taxon>Magnoliopsida</taxon>
        <taxon>Liliopsida</taxon>
        <taxon>Acoraceae</taxon>
        <taxon>Acorus</taxon>
    </lineage>
</organism>
<evidence type="ECO:0000256" key="5">
    <source>
        <dbReference type="ARBA" id="ARBA00047658"/>
    </source>
</evidence>
<evidence type="ECO:0000256" key="6">
    <source>
        <dbReference type="RuleBase" id="RU367120"/>
    </source>
</evidence>
<evidence type="ECO:0000313" key="8">
    <source>
        <dbReference type="Proteomes" id="UP001180020"/>
    </source>
</evidence>
<reference evidence="7" key="2">
    <citation type="submission" date="2023-06" db="EMBL/GenBank/DDBJ databases">
        <authorList>
            <person name="Ma L."/>
            <person name="Liu K.-W."/>
            <person name="Li Z."/>
            <person name="Hsiao Y.-Y."/>
            <person name="Qi Y."/>
            <person name="Fu T."/>
            <person name="Tang G."/>
            <person name="Zhang D."/>
            <person name="Sun W.-H."/>
            <person name="Liu D.-K."/>
            <person name="Li Y."/>
            <person name="Chen G.-Z."/>
            <person name="Liu X.-D."/>
            <person name="Liao X.-Y."/>
            <person name="Jiang Y.-T."/>
            <person name="Yu X."/>
            <person name="Hao Y."/>
            <person name="Huang J."/>
            <person name="Zhao X.-W."/>
            <person name="Ke S."/>
            <person name="Chen Y.-Y."/>
            <person name="Wu W.-L."/>
            <person name="Hsu J.-L."/>
            <person name="Lin Y.-F."/>
            <person name="Huang M.-D."/>
            <person name="Li C.-Y."/>
            <person name="Huang L."/>
            <person name="Wang Z.-W."/>
            <person name="Zhao X."/>
            <person name="Zhong W.-Y."/>
            <person name="Peng D.-H."/>
            <person name="Ahmad S."/>
            <person name="Lan S."/>
            <person name="Zhang J.-S."/>
            <person name="Tsai W.-C."/>
            <person name="Van De Peer Y."/>
            <person name="Liu Z.-J."/>
        </authorList>
    </citation>
    <scope>NUCLEOTIDE SEQUENCE</scope>
    <source>
        <strain evidence="7">CP</strain>
        <tissue evidence="7">Leaves</tissue>
    </source>
</reference>
<comment type="function">
    <text evidence="6">Catalyzes the transfer of a geranyl-geranyl moiety from geranyl-geranyl pyrophosphate to cysteines occuring in specific C-terminal amino acid sequences.</text>
</comment>
<keyword evidence="4" id="KW-0677">Repeat</keyword>
<evidence type="ECO:0000256" key="4">
    <source>
        <dbReference type="ARBA" id="ARBA00022737"/>
    </source>
</evidence>
<reference evidence="7" key="1">
    <citation type="journal article" date="2023" name="Nat. Commun.">
        <title>Diploid and tetraploid genomes of Acorus and the evolution of monocots.</title>
        <authorList>
            <person name="Ma L."/>
            <person name="Liu K.W."/>
            <person name="Li Z."/>
            <person name="Hsiao Y.Y."/>
            <person name="Qi Y."/>
            <person name="Fu T."/>
            <person name="Tang G.D."/>
            <person name="Zhang D."/>
            <person name="Sun W.H."/>
            <person name="Liu D.K."/>
            <person name="Li Y."/>
            <person name="Chen G.Z."/>
            <person name="Liu X.D."/>
            <person name="Liao X.Y."/>
            <person name="Jiang Y.T."/>
            <person name="Yu X."/>
            <person name="Hao Y."/>
            <person name="Huang J."/>
            <person name="Zhao X.W."/>
            <person name="Ke S."/>
            <person name="Chen Y.Y."/>
            <person name="Wu W.L."/>
            <person name="Hsu J.L."/>
            <person name="Lin Y.F."/>
            <person name="Huang M.D."/>
            <person name="Li C.Y."/>
            <person name="Huang L."/>
            <person name="Wang Z.W."/>
            <person name="Zhao X."/>
            <person name="Zhong W.Y."/>
            <person name="Peng D.H."/>
            <person name="Ahmad S."/>
            <person name="Lan S."/>
            <person name="Zhang J.S."/>
            <person name="Tsai W.C."/>
            <person name="Van de Peer Y."/>
            <person name="Liu Z.J."/>
        </authorList>
    </citation>
    <scope>NUCLEOTIDE SEQUENCE</scope>
    <source>
        <strain evidence="7">CP</strain>
    </source>
</reference>
<evidence type="ECO:0000256" key="3">
    <source>
        <dbReference type="ARBA" id="ARBA00022679"/>
    </source>
</evidence>
<comment type="similarity">
    <text evidence="1 6">Belongs to the protein prenyltransferase subunit alpha family.</text>
</comment>
<name>A0AAV9FC94_ACOCL</name>
<comment type="caution">
    <text evidence="7">The sequence shown here is derived from an EMBL/GenBank/DDBJ whole genome shotgun (WGS) entry which is preliminary data.</text>
</comment>